<feature type="domain" description="Phosphatidic acid phosphatase type 2/haloperoxidase" evidence="7">
    <location>
        <begin position="65"/>
        <end position="176"/>
    </location>
</feature>
<keyword evidence="5" id="KW-1133">Transmembrane helix</keyword>
<evidence type="ECO:0000256" key="5">
    <source>
        <dbReference type="ARBA" id="ARBA00022989"/>
    </source>
</evidence>
<dbReference type="InterPro" id="IPR036938">
    <property type="entry name" value="PAP2/HPO_sf"/>
</dbReference>
<organism evidence="8 9">
    <name type="scientific">Vineibacter terrae</name>
    <dbReference type="NCBI Taxonomy" id="2586908"/>
    <lineage>
        <taxon>Bacteria</taxon>
        <taxon>Pseudomonadati</taxon>
        <taxon>Pseudomonadota</taxon>
        <taxon>Alphaproteobacteria</taxon>
        <taxon>Hyphomicrobiales</taxon>
        <taxon>Vineibacter</taxon>
    </lineage>
</organism>
<evidence type="ECO:0000256" key="6">
    <source>
        <dbReference type="ARBA" id="ARBA00023136"/>
    </source>
</evidence>
<proteinExistence type="predicted"/>
<dbReference type="Pfam" id="PF01569">
    <property type="entry name" value="PAP2"/>
    <property type="match status" value="1"/>
</dbReference>
<dbReference type="InterPro" id="IPR000326">
    <property type="entry name" value="PAP2/HPO"/>
</dbReference>
<dbReference type="Gene3D" id="1.20.144.10">
    <property type="entry name" value="Phosphatidic acid phosphatase type 2/haloperoxidase"/>
    <property type="match status" value="1"/>
</dbReference>
<protein>
    <submittedName>
        <fullName evidence="8">Phosphatase PAP2 family protein</fullName>
    </submittedName>
</protein>
<reference evidence="8 9" key="1">
    <citation type="submission" date="2019-06" db="EMBL/GenBank/DDBJ databases">
        <title>New taxonomy in bacterial strain CC-CFT640, isolated from vineyard.</title>
        <authorList>
            <person name="Lin S.-Y."/>
            <person name="Tsai C.-F."/>
            <person name="Young C.-C."/>
        </authorList>
    </citation>
    <scope>NUCLEOTIDE SEQUENCE [LARGE SCALE GENOMIC DNA]</scope>
    <source>
        <strain evidence="8 9">CC-CFT640</strain>
    </source>
</reference>
<dbReference type="PANTHER" id="PTHR14969:SF62">
    <property type="entry name" value="DECAPRENYLPHOSPHORYL-5-PHOSPHORIBOSE PHOSPHATASE RV3807C-RELATED"/>
    <property type="match status" value="1"/>
</dbReference>
<gene>
    <name evidence="8" type="ORF">FHP25_09080</name>
</gene>
<accession>A0A5C8PQV5</accession>
<dbReference type="CDD" id="cd01610">
    <property type="entry name" value="PAP2_like"/>
    <property type="match status" value="1"/>
</dbReference>
<dbReference type="Proteomes" id="UP000321638">
    <property type="component" value="Unassembled WGS sequence"/>
</dbReference>
<evidence type="ECO:0000256" key="3">
    <source>
        <dbReference type="ARBA" id="ARBA00022692"/>
    </source>
</evidence>
<keyword evidence="9" id="KW-1185">Reference proteome</keyword>
<dbReference type="SUPFAM" id="SSF48317">
    <property type="entry name" value="Acid phosphatase/Vanadium-dependent haloperoxidase"/>
    <property type="match status" value="1"/>
</dbReference>
<dbReference type="GO" id="GO:0016787">
    <property type="term" value="F:hydrolase activity"/>
    <property type="evidence" value="ECO:0007669"/>
    <property type="project" value="UniProtKB-KW"/>
</dbReference>
<dbReference type="EMBL" id="VDUZ01000008">
    <property type="protein sequence ID" value="TXL77573.1"/>
    <property type="molecule type" value="Genomic_DNA"/>
</dbReference>
<evidence type="ECO:0000256" key="2">
    <source>
        <dbReference type="ARBA" id="ARBA00022475"/>
    </source>
</evidence>
<evidence type="ECO:0000256" key="4">
    <source>
        <dbReference type="ARBA" id="ARBA00022801"/>
    </source>
</evidence>
<dbReference type="RefSeq" id="WP_147846613.1">
    <property type="nucleotide sequence ID" value="NZ_VDUZ01000008.1"/>
</dbReference>
<dbReference type="AlphaFoldDB" id="A0A5C8PQV5"/>
<evidence type="ECO:0000313" key="8">
    <source>
        <dbReference type="EMBL" id="TXL77573.1"/>
    </source>
</evidence>
<sequence>MARWHVQPTTLDREVARIIARHAKPPVEHATSTVTVAADDRLLLAAAAGLWLLSRLGNGHQRRQADYLALNVVVTAAVPRILKHFIAQQRPDRTMVHGRRHGIPRSGKADDAFPSGHAMHVGALSAAVARLWPRSAPIAWAAASLLAATRVVVLAHWVSDVVAGFMLGVGVEHILDAGHVLKPPAGERD</sequence>
<keyword evidence="3" id="KW-0812">Transmembrane</keyword>
<evidence type="ECO:0000259" key="7">
    <source>
        <dbReference type="SMART" id="SM00014"/>
    </source>
</evidence>
<keyword evidence="2" id="KW-1003">Cell membrane</keyword>
<evidence type="ECO:0000256" key="1">
    <source>
        <dbReference type="ARBA" id="ARBA00004651"/>
    </source>
</evidence>
<keyword evidence="4" id="KW-0378">Hydrolase</keyword>
<comment type="caution">
    <text evidence="8">The sequence shown here is derived from an EMBL/GenBank/DDBJ whole genome shotgun (WGS) entry which is preliminary data.</text>
</comment>
<comment type="subcellular location">
    <subcellularLocation>
        <location evidence="1">Cell membrane</location>
        <topology evidence="1">Multi-pass membrane protein</topology>
    </subcellularLocation>
</comment>
<dbReference type="GO" id="GO:0005886">
    <property type="term" value="C:plasma membrane"/>
    <property type="evidence" value="ECO:0007669"/>
    <property type="project" value="UniProtKB-SubCell"/>
</dbReference>
<keyword evidence="6" id="KW-0472">Membrane</keyword>
<dbReference type="SMART" id="SM00014">
    <property type="entry name" value="acidPPc"/>
    <property type="match status" value="1"/>
</dbReference>
<evidence type="ECO:0000313" key="9">
    <source>
        <dbReference type="Proteomes" id="UP000321638"/>
    </source>
</evidence>
<name>A0A5C8PQV5_9HYPH</name>
<dbReference type="OrthoDB" id="9780507at2"/>
<dbReference type="PANTHER" id="PTHR14969">
    <property type="entry name" value="SPHINGOSINE-1-PHOSPHATE PHOSPHOHYDROLASE"/>
    <property type="match status" value="1"/>
</dbReference>